<sequence length="140" mass="15921">MIGVENEDIQPNHGWCHWFNWVAQIVGNTPRCTTPIEGHAPRKEGERYSGYMPLDPKWGAIKTMPRYEVSAPIGRRPVTETAKRASVKRMETAKRAKARKILAGESPRKAKCAPTEPPGRFVTSILVLSDLRLENRPYRR</sequence>
<protein>
    <submittedName>
        <fullName evidence="1">Uncharacterized protein</fullName>
    </submittedName>
</protein>
<evidence type="ECO:0000313" key="1">
    <source>
        <dbReference type="EMBL" id="ATQ68865.1"/>
    </source>
</evidence>
<reference evidence="2" key="1">
    <citation type="submission" date="2017-10" db="EMBL/GenBank/DDBJ databases">
        <title>Completed PacBio SMRT sequence of Methylosinus trichosporium OB3b reveals presence of a third large plasmid.</title>
        <authorList>
            <person name="Charles T.C."/>
            <person name="Lynch M.D.J."/>
            <person name="Heil J.R."/>
            <person name="Cheng J."/>
        </authorList>
    </citation>
    <scope>NUCLEOTIDE SEQUENCE [LARGE SCALE GENOMIC DNA]</scope>
    <source>
        <strain evidence="2">OB3b</strain>
    </source>
</reference>
<proteinExistence type="predicted"/>
<dbReference type="KEGG" id="mtw:CQW49_13960"/>
<organism evidence="1 2">
    <name type="scientific">Methylosinus trichosporium (strain ATCC 35070 / NCIMB 11131 / UNIQEM 75 / OB3b)</name>
    <dbReference type="NCBI Taxonomy" id="595536"/>
    <lineage>
        <taxon>Bacteria</taxon>
        <taxon>Pseudomonadati</taxon>
        <taxon>Pseudomonadota</taxon>
        <taxon>Alphaproteobacteria</taxon>
        <taxon>Hyphomicrobiales</taxon>
        <taxon>Methylocystaceae</taxon>
        <taxon>Methylosinus</taxon>
    </lineage>
</organism>
<dbReference type="RefSeq" id="WP_003612105.1">
    <property type="nucleotide sequence ID" value="NZ_ADVE02000001.1"/>
</dbReference>
<dbReference type="Proteomes" id="UP000230709">
    <property type="component" value="Chromosome"/>
</dbReference>
<accession>A0A2D2D1H4</accession>
<dbReference type="EMBL" id="CP023737">
    <property type="protein sequence ID" value="ATQ68865.1"/>
    <property type="molecule type" value="Genomic_DNA"/>
</dbReference>
<gene>
    <name evidence="1" type="ORF">CQW49_13960</name>
</gene>
<keyword evidence="2" id="KW-1185">Reference proteome</keyword>
<dbReference type="STRING" id="595536.GCA_000178815_02378"/>
<evidence type="ECO:0000313" key="2">
    <source>
        <dbReference type="Proteomes" id="UP000230709"/>
    </source>
</evidence>
<dbReference type="AlphaFoldDB" id="A0A2D2D1H4"/>
<name>A0A2D2D1H4_METT3</name>